<dbReference type="InterPro" id="IPR015890">
    <property type="entry name" value="Chorismate_C"/>
</dbReference>
<evidence type="ECO:0000313" key="8">
    <source>
        <dbReference type="Proteomes" id="UP000563906"/>
    </source>
</evidence>
<dbReference type="AlphaFoldDB" id="A0A839AQZ3"/>
<gene>
    <name evidence="7" type="ORF">H3Z83_08570</name>
</gene>
<dbReference type="NCBIfam" id="TIGR00543">
    <property type="entry name" value="isochor_syn"/>
    <property type="match status" value="1"/>
</dbReference>
<accession>A0A839AQZ3</accession>
<dbReference type="Gene3D" id="3.60.120.10">
    <property type="entry name" value="Anthranilate synthase"/>
    <property type="match status" value="1"/>
</dbReference>
<reference evidence="7 8" key="1">
    <citation type="submission" date="2020-07" db="EMBL/GenBank/DDBJ databases">
        <title>Bacterium isolated from marine sediment.</title>
        <authorList>
            <person name="Shang D."/>
            <person name="Du Z.-J."/>
        </authorList>
    </citation>
    <scope>NUCLEOTIDE SEQUENCE [LARGE SCALE GENOMIC DNA]</scope>
    <source>
        <strain evidence="7 8">S7007</strain>
    </source>
</reference>
<dbReference type="GO" id="GO:0008909">
    <property type="term" value="F:isochorismate synthase activity"/>
    <property type="evidence" value="ECO:0007669"/>
    <property type="project" value="UniProtKB-EC"/>
</dbReference>
<dbReference type="EC" id="5.4.4.2" evidence="3"/>
<name>A0A839AQZ3_9FLAO</name>
<protein>
    <recommendedName>
        <fullName evidence="3">isochorismate synthase</fullName>
        <ecNumber evidence="3">5.4.4.2</ecNumber>
    </recommendedName>
    <alternativeName>
        <fullName evidence="5">Isochorismate mutase</fullName>
    </alternativeName>
</protein>
<keyword evidence="4 7" id="KW-0413">Isomerase</keyword>
<dbReference type="InterPro" id="IPR004561">
    <property type="entry name" value="IsoChor_synthase"/>
</dbReference>
<dbReference type="SUPFAM" id="SSF56322">
    <property type="entry name" value="ADC synthase"/>
    <property type="match status" value="1"/>
</dbReference>
<dbReference type="Pfam" id="PF00425">
    <property type="entry name" value="Chorismate_bind"/>
    <property type="match status" value="1"/>
</dbReference>
<sequence length="348" mass="39621">MNIFSQIEKALNNKLPFVVYNKSNSITIKGWFQKNNELHTSKHYNEGGFIFAPFDDTNPSVLIPENQSILIQEEINIDNSSITSNNFDIDYSSEKNHIQLVQEGIDAIENELFKKVVLSRKEEIEISNLNPLETLKKLLNTYPTAFVYLWFHPKVGMWLGATPETLVKINNDKFSTMSLAGTQVFNDLKKVSWQPKEIEEQQFVTDYITEKLSKVCTSINTSETETIKAGNLLHLRTIITGQKSVDNSTLIKALHPTPAVCGLPLESSRDFILKNENYNREFYTGFLGELNLHNEDNKTSELFVNLRCMKINNNTATIFVGGGITKDSNPKKEWEETVAKTNTMKNIL</sequence>
<evidence type="ECO:0000313" key="7">
    <source>
        <dbReference type="EMBL" id="MBA6156564.1"/>
    </source>
</evidence>
<comment type="catalytic activity">
    <reaction evidence="1">
        <text>chorismate = isochorismate</text>
        <dbReference type="Rhea" id="RHEA:18985"/>
        <dbReference type="ChEBI" id="CHEBI:29748"/>
        <dbReference type="ChEBI" id="CHEBI:29780"/>
        <dbReference type="EC" id="5.4.4.2"/>
    </reaction>
</comment>
<dbReference type="PANTHER" id="PTHR42839:SF2">
    <property type="entry name" value="ISOCHORISMATE SYNTHASE ENTC"/>
    <property type="match status" value="1"/>
</dbReference>
<organism evidence="7 8">
    <name type="scientific">Tenacibaculum pelagium</name>
    <dbReference type="NCBI Taxonomy" id="2759527"/>
    <lineage>
        <taxon>Bacteria</taxon>
        <taxon>Pseudomonadati</taxon>
        <taxon>Bacteroidota</taxon>
        <taxon>Flavobacteriia</taxon>
        <taxon>Flavobacteriales</taxon>
        <taxon>Flavobacteriaceae</taxon>
        <taxon>Tenacibaculum</taxon>
    </lineage>
</organism>
<dbReference type="EMBL" id="JACGLS010000003">
    <property type="protein sequence ID" value="MBA6156564.1"/>
    <property type="molecule type" value="Genomic_DNA"/>
</dbReference>
<evidence type="ECO:0000256" key="5">
    <source>
        <dbReference type="ARBA" id="ARBA00041564"/>
    </source>
</evidence>
<evidence type="ECO:0000259" key="6">
    <source>
        <dbReference type="Pfam" id="PF00425"/>
    </source>
</evidence>
<evidence type="ECO:0000256" key="1">
    <source>
        <dbReference type="ARBA" id="ARBA00000799"/>
    </source>
</evidence>
<dbReference type="RefSeq" id="WP_182125065.1">
    <property type="nucleotide sequence ID" value="NZ_JACGLS010000003.1"/>
</dbReference>
<proteinExistence type="inferred from homology"/>
<dbReference type="PANTHER" id="PTHR42839">
    <property type="entry name" value="ISOCHORISMATE SYNTHASE ENTC"/>
    <property type="match status" value="1"/>
</dbReference>
<comment type="similarity">
    <text evidence="2">Belongs to the isochorismate synthase family.</text>
</comment>
<feature type="domain" description="Chorismate-utilising enzyme C-terminal" evidence="6">
    <location>
        <begin position="94"/>
        <end position="340"/>
    </location>
</feature>
<comment type="caution">
    <text evidence="7">The sequence shown here is derived from an EMBL/GenBank/DDBJ whole genome shotgun (WGS) entry which is preliminary data.</text>
</comment>
<evidence type="ECO:0000256" key="2">
    <source>
        <dbReference type="ARBA" id="ARBA00005297"/>
    </source>
</evidence>
<keyword evidence="8" id="KW-1185">Reference proteome</keyword>
<evidence type="ECO:0000256" key="3">
    <source>
        <dbReference type="ARBA" id="ARBA00012824"/>
    </source>
</evidence>
<dbReference type="InterPro" id="IPR005801">
    <property type="entry name" value="ADC_synthase"/>
</dbReference>
<evidence type="ECO:0000256" key="4">
    <source>
        <dbReference type="ARBA" id="ARBA00023235"/>
    </source>
</evidence>
<dbReference type="Proteomes" id="UP000563906">
    <property type="component" value="Unassembled WGS sequence"/>
</dbReference>